<accession>A0A7R8R5U7</accession>
<evidence type="ECO:0000313" key="2">
    <source>
        <dbReference type="Proteomes" id="UP000596247"/>
    </source>
</evidence>
<organism evidence="1 2">
    <name type="scientific">Klebsiella phage vB_KvM-Eowyn</name>
    <dbReference type="NCBI Taxonomy" id="2762819"/>
    <lineage>
        <taxon>Viruses</taxon>
        <taxon>Duplodnaviria</taxon>
        <taxon>Heunggongvirae</taxon>
        <taxon>Uroviricota</taxon>
        <taxon>Caudoviricetes</taxon>
        <taxon>Chimalliviridae</taxon>
        <taxon>Eowynvirus</taxon>
        <taxon>Eowynvirus eowyn</taxon>
    </lineage>
</organism>
<dbReference type="EMBL" id="LR881104">
    <property type="protein sequence ID" value="CAD5236086.1"/>
    <property type="molecule type" value="Genomic_DNA"/>
</dbReference>
<reference evidence="1 2" key="1">
    <citation type="submission" date="2020-09" db="EMBL/GenBank/DDBJ databases">
        <authorList>
            <person name="Jameson E."/>
        </authorList>
    </citation>
    <scope>NUCLEOTIDE SEQUENCE [LARGE SCALE GENOMIC DNA]</scope>
</reference>
<proteinExistence type="predicted"/>
<sequence>MRVLNFFLTHTGTHSDAMLRSYDVSVSQQNIDAVRETTLRGAVTDMRTIAMGVTEIASSVMRQKTTPDAVVSIPNGMGEQRLRFYLEIETDRTSLTVNRQIITGFTDHLGYHDHMGRVSIDPNMQYYPNNIICLRDQITFDHTRGINTTTTVVSDSSQILRGDCLVVNPGVVQPPVHDVWGHQTPVRPIVAGTVNANDVYAVRPQDVFRHKAATEMVRQHGGGATTDKRLSFMDGVRKSHRDNANGTRYLAKTLAAMNQAYTMDDADSNYITTLYNQAGGLIGEATIAQDRFLGMLNSGGGFTQRGFFTHQELLNHVPDAENIAVIIKPTTPTEINELCNRGNTDGWGGGDWETLIATRLSSATPGIMMESSISRIWFEGTNMTHNGRFQINIMPDHFAMMTQVADVESMITRFKINMETQVLPGMLPNSQMPVTVTAVMDWAGESRIWVSVDGRPPVPFEHANFCDGLSSPVICANPEAASHISNDLVNLAELARLPYHNAMGN</sequence>
<evidence type="ECO:0000313" key="1">
    <source>
        <dbReference type="EMBL" id="CAD5236086.1"/>
    </source>
</evidence>
<dbReference type="Proteomes" id="UP000596247">
    <property type="component" value="Chromosome"/>
</dbReference>
<name>A0A7R8R5U7_9CAUD</name>
<gene>
    <name evidence="1" type="ORF">LLCLJKAH_00097</name>
</gene>
<keyword evidence="2" id="KW-1185">Reference proteome</keyword>
<protein>
    <submittedName>
        <fullName evidence="1">Uncharacterized protein</fullName>
    </submittedName>
</protein>